<dbReference type="RefSeq" id="WP_190017567.1">
    <property type="nucleotide sequence ID" value="NZ_BMUE01000011.1"/>
</dbReference>
<keyword evidence="3" id="KW-1185">Reference proteome</keyword>
<feature type="region of interest" description="Disordered" evidence="1">
    <location>
        <begin position="1"/>
        <end position="57"/>
    </location>
</feature>
<evidence type="ECO:0000313" key="3">
    <source>
        <dbReference type="Proteomes" id="UP000620224"/>
    </source>
</evidence>
<dbReference type="EMBL" id="BMUE01000011">
    <property type="protein sequence ID" value="GGW66716.1"/>
    <property type="molecule type" value="Genomic_DNA"/>
</dbReference>
<evidence type="ECO:0000256" key="1">
    <source>
        <dbReference type="SAM" id="MobiDB-lite"/>
    </source>
</evidence>
<dbReference type="AlphaFoldDB" id="A0A918JBB2"/>
<evidence type="ECO:0000313" key="2">
    <source>
        <dbReference type="EMBL" id="GGW66716.1"/>
    </source>
</evidence>
<comment type="caution">
    <text evidence="2">The sequence shown here is derived from an EMBL/GenBank/DDBJ whole genome shotgun (WGS) entry which is preliminary data.</text>
</comment>
<proteinExistence type="predicted"/>
<reference evidence="2" key="2">
    <citation type="submission" date="2020-09" db="EMBL/GenBank/DDBJ databases">
        <authorList>
            <person name="Sun Q."/>
            <person name="Ohkuma M."/>
        </authorList>
    </citation>
    <scope>NUCLEOTIDE SEQUENCE</scope>
    <source>
        <strain evidence="2">JCM 4490</strain>
    </source>
</reference>
<reference evidence="2" key="1">
    <citation type="journal article" date="2014" name="Int. J. Syst. Evol. Microbiol.">
        <title>Complete genome sequence of Corynebacterium casei LMG S-19264T (=DSM 44701T), isolated from a smear-ripened cheese.</title>
        <authorList>
            <consortium name="US DOE Joint Genome Institute (JGI-PGF)"/>
            <person name="Walter F."/>
            <person name="Albersmeier A."/>
            <person name="Kalinowski J."/>
            <person name="Ruckert C."/>
        </authorList>
    </citation>
    <scope>NUCLEOTIDE SEQUENCE</scope>
    <source>
        <strain evidence="2">JCM 4490</strain>
    </source>
</reference>
<accession>A0A918JBB2</accession>
<protein>
    <submittedName>
        <fullName evidence="2">Uncharacterized protein</fullName>
    </submittedName>
</protein>
<feature type="compositionally biased region" description="Low complexity" evidence="1">
    <location>
        <begin position="1"/>
        <end position="21"/>
    </location>
</feature>
<organism evidence="2 3">
    <name type="scientific">Streptomyces lucensis JCM 4490</name>
    <dbReference type="NCBI Taxonomy" id="1306176"/>
    <lineage>
        <taxon>Bacteria</taxon>
        <taxon>Bacillati</taxon>
        <taxon>Actinomycetota</taxon>
        <taxon>Actinomycetes</taxon>
        <taxon>Kitasatosporales</taxon>
        <taxon>Streptomycetaceae</taxon>
        <taxon>Streptomyces</taxon>
    </lineage>
</organism>
<name>A0A918JBB2_9ACTN</name>
<dbReference type="Proteomes" id="UP000620224">
    <property type="component" value="Unassembled WGS sequence"/>
</dbReference>
<sequence>MSNENTPAAAAADTETADVTTLNSHATIQPVKIAPLDTEETGGQAKPDNSHATDEKA</sequence>
<gene>
    <name evidence="2" type="ORF">GCM10010503_49970</name>
</gene>
<feature type="compositionally biased region" description="Basic and acidic residues" evidence="1">
    <location>
        <begin position="48"/>
        <end position="57"/>
    </location>
</feature>